<evidence type="ECO:0000256" key="2">
    <source>
        <dbReference type="SAM" id="Coils"/>
    </source>
</evidence>
<dbReference type="InterPro" id="IPR058625">
    <property type="entry name" value="MdtA-like_BSH"/>
</dbReference>
<evidence type="ECO:0000313" key="5">
    <source>
        <dbReference type="EMBL" id="NMF91762.1"/>
    </source>
</evidence>
<comment type="similarity">
    <text evidence="1">Belongs to the membrane fusion protein (MFP) (TC 8.A.1) family.</text>
</comment>
<keyword evidence="6" id="KW-1185">Reference proteome</keyword>
<feature type="chain" id="PRO_5045775243" evidence="3">
    <location>
        <begin position="22"/>
        <end position="343"/>
    </location>
</feature>
<organism evidence="5 6">
    <name type="scientific">Aromatoleum buckelii</name>
    <dbReference type="NCBI Taxonomy" id="200254"/>
    <lineage>
        <taxon>Bacteria</taxon>
        <taxon>Pseudomonadati</taxon>
        <taxon>Pseudomonadota</taxon>
        <taxon>Betaproteobacteria</taxon>
        <taxon>Rhodocyclales</taxon>
        <taxon>Rhodocyclaceae</taxon>
        <taxon>Aromatoleum</taxon>
    </lineage>
</organism>
<feature type="coiled-coil region" evidence="2">
    <location>
        <begin position="127"/>
        <end position="161"/>
    </location>
</feature>
<evidence type="ECO:0000313" key="6">
    <source>
        <dbReference type="Proteomes" id="UP000601990"/>
    </source>
</evidence>
<dbReference type="SUPFAM" id="SSF111369">
    <property type="entry name" value="HlyD-like secretion proteins"/>
    <property type="match status" value="1"/>
</dbReference>
<dbReference type="InterPro" id="IPR006143">
    <property type="entry name" value="RND_pump_MFP"/>
</dbReference>
<evidence type="ECO:0000256" key="3">
    <source>
        <dbReference type="SAM" id="SignalP"/>
    </source>
</evidence>
<dbReference type="NCBIfam" id="TIGR01730">
    <property type="entry name" value="RND_mfp"/>
    <property type="match status" value="1"/>
</dbReference>
<dbReference type="Gene3D" id="2.40.30.170">
    <property type="match status" value="1"/>
</dbReference>
<reference evidence="5" key="1">
    <citation type="submission" date="2019-12" db="EMBL/GenBank/DDBJ databases">
        <title>Comparative genomics gives insights into the taxonomy of the Azoarcus-Aromatoleum group and reveals separate origins of nif in the plant-associated Azoarcus and non-plant-associated Aromatoleum sub-groups.</title>
        <authorList>
            <person name="Lafos M."/>
            <person name="Maluk M."/>
            <person name="Batista M."/>
            <person name="Junghare M."/>
            <person name="Carmona M."/>
            <person name="Faoro H."/>
            <person name="Cruz L.M."/>
            <person name="Battistoni F."/>
            <person name="De Souza E."/>
            <person name="Pedrosa F."/>
            <person name="Chen W.-M."/>
            <person name="Poole P.S."/>
            <person name="Dixon R.A."/>
            <person name="James E.K."/>
        </authorList>
    </citation>
    <scope>NUCLEOTIDE SEQUENCE</scope>
    <source>
        <strain evidence="5">U120</strain>
    </source>
</reference>
<dbReference type="Gene3D" id="2.40.50.100">
    <property type="match status" value="1"/>
</dbReference>
<feature type="domain" description="Multidrug resistance protein MdtA-like barrel-sandwich hybrid" evidence="4">
    <location>
        <begin position="50"/>
        <end position="183"/>
    </location>
</feature>
<dbReference type="EMBL" id="WTVH01000001">
    <property type="protein sequence ID" value="NMF91762.1"/>
    <property type="molecule type" value="Genomic_DNA"/>
</dbReference>
<name>A0ABX1MUV0_9RHOO</name>
<feature type="signal peptide" evidence="3">
    <location>
        <begin position="1"/>
        <end position="21"/>
    </location>
</feature>
<keyword evidence="3" id="KW-0732">Signal</keyword>
<dbReference type="Pfam" id="PF25917">
    <property type="entry name" value="BSH_RND"/>
    <property type="match status" value="1"/>
</dbReference>
<dbReference type="RefSeq" id="WP_169197124.1">
    <property type="nucleotide sequence ID" value="NZ_WTVH02000008.1"/>
</dbReference>
<dbReference type="Proteomes" id="UP000601990">
    <property type="component" value="Unassembled WGS sequence"/>
</dbReference>
<evidence type="ECO:0000259" key="4">
    <source>
        <dbReference type="Pfam" id="PF25917"/>
    </source>
</evidence>
<dbReference type="PANTHER" id="PTHR30469">
    <property type="entry name" value="MULTIDRUG RESISTANCE PROTEIN MDTA"/>
    <property type="match status" value="1"/>
</dbReference>
<gene>
    <name evidence="5" type="ORF">GO608_00240</name>
</gene>
<comment type="caution">
    <text evidence="5">The sequence shown here is derived from an EMBL/GenBank/DDBJ whole genome shotgun (WGS) entry which is preliminary data.</text>
</comment>
<proteinExistence type="inferred from homology"/>
<dbReference type="Gene3D" id="1.10.287.470">
    <property type="entry name" value="Helix hairpin bin"/>
    <property type="match status" value="1"/>
</dbReference>
<dbReference type="PANTHER" id="PTHR30469:SF15">
    <property type="entry name" value="HLYD FAMILY OF SECRETION PROTEINS"/>
    <property type="match status" value="1"/>
</dbReference>
<keyword evidence="2" id="KW-0175">Coiled coil</keyword>
<sequence>MMRFVCLAVMLSALLSGVATAAGWSTRPLSEVAVYPEFRASAHVVAVDEARIAAEVSGRIESLPTRVGQAVAKGAELARIDAAAYRIEVERAAAQSRLVGDRVRLAEAQLDQARALASKGFISADALRIRETELAVLKSELDAARQEVAAARLQLARTTVRAPFAGVVRERIASVGDLAVPGTPLLVLSASADSEVRARVPTAQIESLRAAGKWQFVAGGTTSRLTLLRVSAVVEAAGQARNAVFSSATPLPAGLAGEVRWTGATPHLPAGYVQQRGGALGAYVERGGRAVFIELPDAQVGRPVAVNWTPDTRIVDEGRFSIGLGRDLHDERAPETGGEGGGA</sequence>
<accession>A0ABX1MUV0</accession>
<evidence type="ECO:0000256" key="1">
    <source>
        <dbReference type="ARBA" id="ARBA00009477"/>
    </source>
</evidence>
<protein>
    <submittedName>
        <fullName evidence="5">Efflux RND transporter periplasmic adaptor subunit</fullName>
    </submittedName>
</protein>